<evidence type="ECO:0000256" key="2">
    <source>
        <dbReference type="ARBA" id="ARBA00022692"/>
    </source>
</evidence>
<feature type="transmembrane region" description="Helical" evidence="9">
    <location>
        <begin position="74"/>
        <end position="91"/>
    </location>
</feature>
<dbReference type="InterPro" id="IPR002455">
    <property type="entry name" value="GPCR3_GABA-B"/>
</dbReference>
<name>A0AAV4U3H3_CAEEX</name>
<keyword evidence="4" id="KW-0297">G-protein coupled receptor</keyword>
<evidence type="ECO:0000256" key="7">
    <source>
        <dbReference type="ARBA" id="ARBA00023180"/>
    </source>
</evidence>
<organism evidence="11 12">
    <name type="scientific">Caerostris extrusa</name>
    <name type="common">Bark spider</name>
    <name type="synonym">Caerostris bankana</name>
    <dbReference type="NCBI Taxonomy" id="172846"/>
    <lineage>
        <taxon>Eukaryota</taxon>
        <taxon>Metazoa</taxon>
        <taxon>Ecdysozoa</taxon>
        <taxon>Arthropoda</taxon>
        <taxon>Chelicerata</taxon>
        <taxon>Arachnida</taxon>
        <taxon>Araneae</taxon>
        <taxon>Araneomorphae</taxon>
        <taxon>Entelegynae</taxon>
        <taxon>Araneoidea</taxon>
        <taxon>Araneidae</taxon>
        <taxon>Caerostris</taxon>
    </lineage>
</organism>
<reference evidence="11 12" key="1">
    <citation type="submission" date="2021-06" db="EMBL/GenBank/DDBJ databases">
        <title>Caerostris extrusa draft genome.</title>
        <authorList>
            <person name="Kono N."/>
            <person name="Arakawa K."/>
        </authorList>
    </citation>
    <scope>NUCLEOTIDE SEQUENCE [LARGE SCALE GENOMIC DNA]</scope>
</reference>
<dbReference type="Proteomes" id="UP001054945">
    <property type="component" value="Unassembled WGS sequence"/>
</dbReference>
<evidence type="ECO:0000256" key="1">
    <source>
        <dbReference type="ARBA" id="ARBA00004141"/>
    </source>
</evidence>
<gene>
    <name evidence="11" type="primary">GABBR2_3</name>
    <name evidence="11" type="ORF">CEXT_263081</name>
</gene>
<evidence type="ECO:0000313" key="11">
    <source>
        <dbReference type="EMBL" id="GIY52306.1"/>
    </source>
</evidence>
<evidence type="ECO:0000256" key="3">
    <source>
        <dbReference type="ARBA" id="ARBA00022989"/>
    </source>
</evidence>
<proteinExistence type="predicted"/>
<keyword evidence="6 11" id="KW-0675">Receptor</keyword>
<sequence>MNCFSSLSQVSDDDRNIMYLYLREQCSSTHMVKWLGTLYIYKGFLLGIGSYMAWVTRGVKVPALNDSHHIGMSVYNVVITSVIVVTLSNIIPAERYTLTYVVVSILIFLSTTATLYTLRTKVLTNPDVETVVATPGVTVECRTRRFPIDESSESIFRAEVHNRTLHKDLKQLEDKYYKIAVEAGIGPDKNAMVNEVLRLTTRLTGEVFSKQPAQLCCRSYAHPIAIHCWTFLDMFLVEQSSHQSDGENNGGLPARIMDGKEFSASRTDGIWCTRKPTIASAFGAIHNVALQIPSTSKKRQMEIICEVELEPKYLKEISCTTLRTSMKTIKIPEEIEMKHSLSDRTLNKSKTLQISKESYFITSSNLLQRPLEKQMKSEPTLYCDELRQNDSKESLNFAISLNQISLGNSSQSDCNWTTAPFK</sequence>
<dbReference type="PROSITE" id="PS50259">
    <property type="entry name" value="G_PROTEIN_RECEP_F3_4"/>
    <property type="match status" value="1"/>
</dbReference>
<dbReference type="PANTHER" id="PTHR10519">
    <property type="entry name" value="GABA-B RECEPTOR"/>
    <property type="match status" value="1"/>
</dbReference>
<comment type="caution">
    <text evidence="11">The sequence shown here is derived from an EMBL/GenBank/DDBJ whole genome shotgun (WGS) entry which is preliminary data.</text>
</comment>
<feature type="transmembrane region" description="Helical" evidence="9">
    <location>
        <begin position="98"/>
        <end position="118"/>
    </location>
</feature>
<evidence type="ECO:0000259" key="10">
    <source>
        <dbReference type="PROSITE" id="PS50259"/>
    </source>
</evidence>
<dbReference type="InterPro" id="IPR017978">
    <property type="entry name" value="GPCR_3_C"/>
</dbReference>
<evidence type="ECO:0000256" key="4">
    <source>
        <dbReference type="ARBA" id="ARBA00023040"/>
    </source>
</evidence>
<feature type="transmembrane region" description="Helical" evidence="9">
    <location>
        <begin position="32"/>
        <end position="54"/>
    </location>
</feature>
<dbReference type="Pfam" id="PF00003">
    <property type="entry name" value="7tm_3"/>
    <property type="match status" value="1"/>
</dbReference>
<accession>A0AAV4U3H3</accession>
<dbReference type="GO" id="GO:0007214">
    <property type="term" value="P:gamma-aminobutyric acid signaling pathway"/>
    <property type="evidence" value="ECO:0007669"/>
    <property type="project" value="TreeGrafter"/>
</dbReference>
<comment type="subcellular location">
    <subcellularLocation>
        <location evidence="1">Membrane</location>
        <topology evidence="1">Multi-pass membrane protein</topology>
    </subcellularLocation>
</comment>
<evidence type="ECO:0000313" key="12">
    <source>
        <dbReference type="Proteomes" id="UP001054945"/>
    </source>
</evidence>
<dbReference type="PRINTS" id="PR01176">
    <property type="entry name" value="GABABRECEPTR"/>
</dbReference>
<dbReference type="GO" id="GO:0038039">
    <property type="term" value="C:G protein-coupled receptor heterodimeric complex"/>
    <property type="evidence" value="ECO:0007669"/>
    <property type="project" value="TreeGrafter"/>
</dbReference>
<evidence type="ECO:0000256" key="6">
    <source>
        <dbReference type="ARBA" id="ARBA00023170"/>
    </source>
</evidence>
<dbReference type="GO" id="GO:0004965">
    <property type="term" value="F:G protein-coupled GABA receptor activity"/>
    <property type="evidence" value="ECO:0007669"/>
    <property type="project" value="InterPro"/>
</dbReference>
<keyword evidence="7" id="KW-0325">Glycoprotein</keyword>
<keyword evidence="5 9" id="KW-0472">Membrane</keyword>
<keyword evidence="8" id="KW-0807">Transducer</keyword>
<dbReference type="AlphaFoldDB" id="A0AAV4U3H3"/>
<protein>
    <submittedName>
        <fullName evidence="11">Gamma-aminobutyric acid type B receptor subunit 2</fullName>
    </submittedName>
</protein>
<dbReference type="EMBL" id="BPLR01012223">
    <property type="protein sequence ID" value="GIY52306.1"/>
    <property type="molecule type" value="Genomic_DNA"/>
</dbReference>
<keyword evidence="3 9" id="KW-1133">Transmembrane helix</keyword>
<evidence type="ECO:0000256" key="5">
    <source>
        <dbReference type="ARBA" id="ARBA00023136"/>
    </source>
</evidence>
<keyword evidence="12" id="KW-1185">Reference proteome</keyword>
<evidence type="ECO:0000256" key="9">
    <source>
        <dbReference type="SAM" id="Phobius"/>
    </source>
</evidence>
<keyword evidence="2 9" id="KW-0812">Transmembrane</keyword>
<dbReference type="PANTHER" id="PTHR10519:SF46">
    <property type="entry name" value="METABOTROPIC GABA-B RECEPTOR SUBTYPE 3, ISOFORM A"/>
    <property type="match status" value="1"/>
</dbReference>
<feature type="domain" description="G-protein coupled receptors family 3 profile" evidence="10">
    <location>
        <begin position="14"/>
        <end position="118"/>
    </location>
</feature>
<evidence type="ECO:0000256" key="8">
    <source>
        <dbReference type="ARBA" id="ARBA00023224"/>
    </source>
</evidence>